<dbReference type="EMBL" id="CADCXV010000725">
    <property type="protein sequence ID" value="CAB0033812.1"/>
    <property type="molecule type" value="Genomic_DNA"/>
</dbReference>
<accession>A0A6H5IAW4</accession>
<feature type="repeat" description="ANK" evidence="3">
    <location>
        <begin position="528"/>
        <end position="560"/>
    </location>
</feature>
<dbReference type="AlphaFoldDB" id="A0A6H5IAW4"/>
<dbReference type="InterPro" id="IPR002110">
    <property type="entry name" value="Ankyrin_rpt"/>
</dbReference>
<dbReference type="InterPro" id="IPR036770">
    <property type="entry name" value="Ankyrin_rpt-contain_sf"/>
</dbReference>
<keyword evidence="1" id="KW-0677">Repeat</keyword>
<feature type="repeat" description="ANK" evidence="3">
    <location>
        <begin position="234"/>
        <end position="266"/>
    </location>
</feature>
<sequence length="871" mass="99068">MVLHMHAIYAVRYPKLRMVSKNALMRCTTVTHILVIYVERNIPKKVRRELQPRVWPHAFSCGLHDRPQTRRRKVSRLRPRSELPRASEEAHAPALQHAPKKKRSVRLLLRSGANPNLVNYRGQTPLHLMGFGCDDVDLAKMLLEIGRDKYPPMSIDALDNKGNTPLLLALDSDNMKMVELLLRSGANPNLAVEQGFTPLHFICSHNVDDDKVEVFLKINEDIGQKVRVDAVNERGRTPLYCAVRLGMKKKVEALLRGGANPNLASSPQGHAALHIIALRVAEDDFMDEFFEMCGRLGLRLEVDALDHWNHAPLVLALHHGHRRSAESLLRHGANPNIARCRGSRPLHVIGRRGVDDDLAETFFRIIDDTGQTVEVDARDEWGWTPLLHAVKYGKMRTAEVLLRRGADPNAANNNGTRALHVIGRREVDDDLLRTFFRIIDDVQLEVEVDARGKNGVTPLQDALSHGLPRIAEDLLRRGADPNAHDDSGSTSLHYISKRETDDEELAKKFFETCDDVQRTVQLNDRDDLGRTPLHWALIRGNRKVVKCLLERGADPTTIDTGGSTPLHVVCKRDDDDGVLIDVFFEVCYDRFKMVHVDARDSEGQTPLQTAVANLLPNVVDVLLDRHASLSGFSFPVKNRFYRIFDENNRNKLSLASGALVIVERLEKRGYDMSRSDVLTIVQLFAVYGLFEESSDLEKYWCDEEEFMSKAKEIMIIPDSLSLFHLLFLRSEEAAKLLTYTNYFEIERSNNLDNIPEQYRDLCSRHLCEKMSRGYVQRLALDAFQKLTHYRLPILCSEMVIYKLMNEDLLRIYEAGLRPCTTLTKILTLFCKIVRQITLRCAILFTNITRVSNTGLIGVGYEMAFLPRTSYS</sequence>
<dbReference type="OrthoDB" id="194358at2759"/>
<organism evidence="5 6">
    <name type="scientific">Trichogramma brassicae</name>
    <dbReference type="NCBI Taxonomy" id="86971"/>
    <lineage>
        <taxon>Eukaryota</taxon>
        <taxon>Metazoa</taxon>
        <taxon>Ecdysozoa</taxon>
        <taxon>Arthropoda</taxon>
        <taxon>Hexapoda</taxon>
        <taxon>Insecta</taxon>
        <taxon>Pterygota</taxon>
        <taxon>Neoptera</taxon>
        <taxon>Endopterygota</taxon>
        <taxon>Hymenoptera</taxon>
        <taxon>Apocrita</taxon>
        <taxon>Proctotrupomorpha</taxon>
        <taxon>Chalcidoidea</taxon>
        <taxon>Trichogrammatidae</taxon>
        <taxon>Trichogramma</taxon>
    </lineage>
</organism>
<dbReference type="Gene3D" id="1.25.40.20">
    <property type="entry name" value="Ankyrin repeat-containing domain"/>
    <property type="match status" value="5"/>
</dbReference>
<proteinExistence type="predicted"/>
<dbReference type="PROSITE" id="PS50088">
    <property type="entry name" value="ANK_REPEAT"/>
    <property type="match status" value="5"/>
</dbReference>
<evidence type="ECO:0000256" key="1">
    <source>
        <dbReference type="ARBA" id="ARBA00022737"/>
    </source>
</evidence>
<dbReference type="PROSITE" id="PS50297">
    <property type="entry name" value="ANK_REP_REGION"/>
    <property type="match status" value="5"/>
</dbReference>
<keyword evidence="2 3" id="KW-0040">ANK repeat</keyword>
<feature type="repeat" description="ANK" evidence="3">
    <location>
        <begin position="381"/>
        <end position="413"/>
    </location>
</feature>
<protein>
    <submittedName>
        <fullName evidence="5">Uncharacterized protein</fullName>
    </submittedName>
</protein>
<dbReference type="SUPFAM" id="SSF48403">
    <property type="entry name" value="Ankyrin repeat"/>
    <property type="match status" value="2"/>
</dbReference>
<evidence type="ECO:0000256" key="4">
    <source>
        <dbReference type="SAM" id="MobiDB-lite"/>
    </source>
</evidence>
<feature type="repeat" description="ANK" evidence="3">
    <location>
        <begin position="161"/>
        <end position="193"/>
    </location>
</feature>
<dbReference type="PANTHER" id="PTHR24198:SF165">
    <property type="entry name" value="ANKYRIN REPEAT-CONTAINING PROTEIN-RELATED"/>
    <property type="match status" value="1"/>
</dbReference>
<name>A0A6H5IAW4_9HYME</name>
<feature type="compositionally biased region" description="Basic and acidic residues" evidence="4">
    <location>
        <begin position="79"/>
        <end position="91"/>
    </location>
</feature>
<feature type="region of interest" description="Disordered" evidence="4">
    <location>
        <begin position="66"/>
        <end position="102"/>
    </location>
</feature>
<evidence type="ECO:0000313" key="5">
    <source>
        <dbReference type="EMBL" id="CAB0033812.1"/>
    </source>
</evidence>
<dbReference type="Pfam" id="PF00023">
    <property type="entry name" value="Ank"/>
    <property type="match status" value="3"/>
</dbReference>
<keyword evidence="6" id="KW-1185">Reference proteome</keyword>
<feature type="compositionally biased region" description="Basic residues" evidence="4">
    <location>
        <begin position="69"/>
        <end position="78"/>
    </location>
</feature>
<dbReference type="Proteomes" id="UP000479190">
    <property type="component" value="Unassembled WGS sequence"/>
</dbReference>
<gene>
    <name evidence="5" type="ORF">TBRA_LOCUS5710</name>
</gene>
<evidence type="ECO:0000313" key="6">
    <source>
        <dbReference type="Proteomes" id="UP000479190"/>
    </source>
</evidence>
<reference evidence="5 6" key="1">
    <citation type="submission" date="2020-02" db="EMBL/GenBank/DDBJ databases">
        <authorList>
            <person name="Ferguson B K."/>
        </authorList>
    </citation>
    <scope>NUCLEOTIDE SEQUENCE [LARGE SCALE GENOMIC DNA]</scope>
</reference>
<feature type="repeat" description="ANK" evidence="3">
    <location>
        <begin position="454"/>
        <end position="486"/>
    </location>
</feature>
<dbReference type="SMART" id="SM00248">
    <property type="entry name" value="ANK"/>
    <property type="match status" value="11"/>
</dbReference>
<evidence type="ECO:0000256" key="3">
    <source>
        <dbReference type="PROSITE-ProRule" id="PRU00023"/>
    </source>
</evidence>
<dbReference type="Pfam" id="PF12796">
    <property type="entry name" value="Ank_2"/>
    <property type="match status" value="2"/>
</dbReference>
<evidence type="ECO:0000256" key="2">
    <source>
        <dbReference type="ARBA" id="ARBA00023043"/>
    </source>
</evidence>
<dbReference type="PANTHER" id="PTHR24198">
    <property type="entry name" value="ANKYRIN REPEAT AND PROTEIN KINASE DOMAIN-CONTAINING PROTEIN"/>
    <property type="match status" value="1"/>
</dbReference>